<reference evidence="1 2" key="1">
    <citation type="submission" date="2015-03" db="EMBL/GenBank/DDBJ databases">
        <title>Genomic characterization of Dehalococcoides mccartyi strain 11a5, an unusal plasmid-containing chloroethene dechlorinator.</title>
        <authorList>
            <person name="Zhao S."/>
            <person name="Ding C."/>
            <person name="He J."/>
        </authorList>
    </citation>
    <scope>NUCLEOTIDE SEQUENCE [LARGE SCALE GENOMIC DNA]</scope>
    <source>
        <strain evidence="1 2">11a5</strain>
    </source>
</reference>
<protein>
    <submittedName>
        <fullName evidence="1">Uncharacterized protein</fullName>
    </submittedName>
</protein>
<organism evidence="1 2">
    <name type="scientific">Dehalococcoides mccartyi</name>
    <dbReference type="NCBI Taxonomy" id="61435"/>
    <lineage>
        <taxon>Bacteria</taxon>
        <taxon>Bacillati</taxon>
        <taxon>Chloroflexota</taxon>
        <taxon>Dehalococcoidia</taxon>
        <taxon>Dehalococcoidales</taxon>
        <taxon>Dehalococcoidaceae</taxon>
        <taxon>Dehalococcoides</taxon>
    </lineage>
</organism>
<name>A0A142VAM2_9CHLR</name>
<gene>
    <name evidence="1" type="ORF">Dm11a5_0996</name>
</gene>
<dbReference type="Proteomes" id="UP000076394">
    <property type="component" value="Chromosome"/>
</dbReference>
<proteinExistence type="predicted"/>
<accession>A0A142VAM2</accession>
<sequence length="60" mass="6967">MYCQRQGKDIANMFEAEKIRYHFPLRCLKGIRVGQGCNSPAAGIIFSNLRQITLTFRYKI</sequence>
<dbReference type="PATRIC" id="fig|61435.13.peg.1011"/>
<evidence type="ECO:0000313" key="1">
    <source>
        <dbReference type="EMBL" id="AMU86822.1"/>
    </source>
</evidence>
<evidence type="ECO:0000313" key="2">
    <source>
        <dbReference type="Proteomes" id="UP000076394"/>
    </source>
</evidence>
<dbReference type="AlphaFoldDB" id="A0A142VAM2"/>
<dbReference type="EMBL" id="CP011127">
    <property type="protein sequence ID" value="AMU86822.1"/>
    <property type="molecule type" value="Genomic_DNA"/>
</dbReference>